<protein>
    <submittedName>
        <fullName evidence="1">Uncharacterized protein</fullName>
    </submittedName>
</protein>
<name>A0A3M7S8E4_BRAPC</name>
<comment type="caution">
    <text evidence="1">The sequence shown here is derived from an EMBL/GenBank/DDBJ whole genome shotgun (WGS) entry which is preliminary data.</text>
</comment>
<dbReference type="Proteomes" id="UP000276133">
    <property type="component" value="Unassembled WGS sequence"/>
</dbReference>
<dbReference type="OrthoDB" id="10001881at2759"/>
<keyword evidence="2" id="KW-1185">Reference proteome</keyword>
<gene>
    <name evidence="1" type="ORF">BpHYR1_031643</name>
</gene>
<dbReference type="PANTHER" id="PTHR38075">
    <property type="entry name" value="DUF4139 DOMAIN-CONTAINING PROTEIN"/>
    <property type="match status" value="1"/>
</dbReference>
<dbReference type="AlphaFoldDB" id="A0A3M7S8E4"/>
<proteinExistence type="predicted"/>
<evidence type="ECO:0000313" key="2">
    <source>
        <dbReference type="Proteomes" id="UP000276133"/>
    </source>
</evidence>
<evidence type="ECO:0000313" key="1">
    <source>
        <dbReference type="EMBL" id="RNA31858.1"/>
    </source>
</evidence>
<reference evidence="1 2" key="1">
    <citation type="journal article" date="2018" name="Sci. Rep.">
        <title>Genomic signatures of local adaptation to the degree of environmental predictability in rotifers.</title>
        <authorList>
            <person name="Franch-Gras L."/>
            <person name="Hahn C."/>
            <person name="Garcia-Roger E.M."/>
            <person name="Carmona M.J."/>
            <person name="Serra M."/>
            <person name="Gomez A."/>
        </authorList>
    </citation>
    <scope>NUCLEOTIDE SEQUENCE [LARGE SCALE GENOMIC DNA]</scope>
    <source>
        <strain evidence="1">HYR1</strain>
    </source>
</reference>
<dbReference type="EMBL" id="REGN01001885">
    <property type="protein sequence ID" value="RNA31858.1"/>
    <property type="molecule type" value="Genomic_DNA"/>
</dbReference>
<sequence length="318" mass="35894">MSGISWKPRYSFNVEGDSNTFQGWADIRNDTMKEYSIDKTELFGGDVSIRQPRHFRAQAMLCGKSSRAYNSDVAVESEGEVAGLYMYSIKNAYSLSPRSTFSLPFAAPTIEMKKVALMRSYFNSRNSKGQSERVYKIKSSEFLPAGTVTVREDGRVVGQSSIGNLSADEFIDLKVGSDPEISYERKVKTIVHNKNTSQYDVSVTIKNRKQRKVFFEFSENFGGRFEIQVISNNAKIENDNIKTEGELDSKEQASVKFGQAYKQSFFVRYSESGPQEKESKKPFVVSENQNGDSSLNIQLLNIQIKTKSLNKTGYCITK</sequence>
<dbReference type="PANTHER" id="PTHR38075:SF1">
    <property type="entry name" value="DUF4139 DOMAIN-CONTAINING PROTEIN"/>
    <property type="match status" value="1"/>
</dbReference>
<organism evidence="1 2">
    <name type="scientific">Brachionus plicatilis</name>
    <name type="common">Marine rotifer</name>
    <name type="synonym">Brachionus muelleri</name>
    <dbReference type="NCBI Taxonomy" id="10195"/>
    <lineage>
        <taxon>Eukaryota</taxon>
        <taxon>Metazoa</taxon>
        <taxon>Spiralia</taxon>
        <taxon>Gnathifera</taxon>
        <taxon>Rotifera</taxon>
        <taxon>Eurotatoria</taxon>
        <taxon>Monogononta</taxon>
        <taxon>Pseudotrocha</taxon>
        <taxon>Ploima</taxon>
        <taxon>Brachionidae</taxon>
        <taxon>Brachionus</taxon>
    </lineage>
</organism>
<accession>A0A3M7S8E4</accession>